<dbReference type="Proteomes" id="UP000604737">
    <property type="component" value="Unassembled WGS sequence"/>
</dbReference>
<evidence type="ECO:0000313" key="2">
    <source>
        <dbReference type="Proteomes" id="UP000604737"/>
    </source>
</evidence>
<reference evidence="2" key="1">
    <citation type="journal article" date="2019" name="Int. J. Syst. Evol. Microbiol.">
        <title>The Global Catalogue of Microorganisms (GCM) 10K type strain sequencing project: providing services to taxonomists for standard genome sequencing and annotation.</title>
        <authorList>
            <consortium name="The Broad Institute Genomics Platform"/>
            <consortium name="The Broad Institute Genome Sequencing Center for Infectious Disease"/>
            <person name="Wu L."/>
            <person name="Ma J."/>
        </authorList>
    </citation>
    <scope>NUCLEOTIDE SEQUENCE [LARGE SCALE GENOMIC DNA]</scope>
    <source>
        <strain evidence="2">KCTC 23701</strain>
    </source>
</reference>
<name>A0ABQ3GV84_9NEIS</name>
<accession>A0ABQ3GV84</accession>
<evidence type="ECO:0000313" key="1">
    <source>
        <dbReference type="EMBL" id="GHD56571.1"/>
    </source>
</evidence>
<dbReference type="EMBL" id="BMYO01000001">
    <property type="protein sequence ID" value="GHD56571.1"/>
    <property type="molecule type" value="Genomic_DNA"/>
</dbReference>
<protein>
    <recommendedName>
        <fullName evidence="3">DUF4440 domain-containing protein</fullName>
    </recommendedName>
</protein>
<proteinExistence type="predicted"/>
<evidence type="ECO:0008006" key="3">
    <source>
        <dbReference type="Google" id="ProtNLM"/>
    </source>
</evidence>
<comment type="caution">
    <text evidence="1">The sequence shown here is derived from an EMBL/GenBank/DDBJ whole genome shotgun (WGS) entry which is preliminary data.</text>
</comment>
<organism evidence="1 2">
    <name type="scientific">Jeongeupia chitinilytica</name>
    <dbReference type="NCBI Taxonomy" id="1041641"/>
    <lineage>
        <taxon>Bacteria</taxon>
        <taxon>Pseudomonadati</taxon>
        <taxon>Pseudomonadota</taxon>
        <taxon>Betaproteobacteria</taxon>
        <taxon>Neisseriales</taxon>
        <taxon>Chitinibacteraceae</taxon>
        <taxon>Jeongeupia</taxon>
    </lineage>
</organism>
<dbReference type="RefSeq" id="WP_189458469.1">
    <property type="nucleotide sequence ID" value="NZ_BMYO01000001.1"/>
</dbReference>
<gene>
    <name evidence="1" type="ORF">GCM10007350_03970</name>
</gene>
<sequence length="125" mass="14123">MNPRRVHDLLRQNFPDYFRLDLDWRNIADRTGSIDVEVLAQYLDRYIDADDVLVEAGRKTGAYLSKAEVAAYVATHSRQGVRMTDRKFDGFVVLGGNGVIAGWRRASPPADLALPPPRKRAHESE</sequence>
<keyword evidence="2" id="KW-1185">Reference proteome</keyword>